<protein>
    <submittedName>
        <fullName evidence="1">Uncharacterized protein</fullName>
    </submittedName>
</protein>
<gene>
    <name evidence="1" type="ORF">SLEP1_g52240</name>
</gene>
<dbReference type="EMBL" id="BPVZ01000190">
    <property type="protein sequence ID" value="GKV45124.1"/>
    <property type="molecule type" value="Genomic_DNA"/>
</dbReference>
<name>A0AAV5M5N2_9ROSI</name>
<dbReference type="AlphaFoldDB" id="A0AAV5M5N2"/>
<evidence type="ECO:0000313" key="2">
    <source>
        <dbReference type="Proteomes" id="UP001054252"/>
    </source>
</evidence>
<comment type="caution">
    <text evidence="1">The sequence shown here is derived from an EMBL/GenBank/DDBJ whole genome shotgun (WGS) entry which is preliminary data.</text>
</comment>
<dbReference type="Proteomes" id="UP001054252">
    <property type="component" value="Unassembled WGS sequence"/>
</dbReference>
<evidence type="ECO:0000313" key="1">
    <source>
        <dbReference type="EMBL" id="GKV45124.1"/>
    </source>
</evidence>
<organism evidence="1 2">
    <name type="scientific">Rubroshorea leprosula</name>
    <dbReference type="NCBI Taxonomy" id="152421"/>
    <lineage>
        <taxon>Eukaryota</taxon>
        <taxon>Viridiplantae</taxon>
        <taxon>Streptophyta</taxon>
        <taxon>Embryophyta</taxon>
        <taxon>Tracheophyta</taxon>
        <taxon>Spermatophyta</taxon>
        <taxon>Magnoliopsida</taxon>
        <taxon>eudicotyledons</taxon>
        <taxon>Gunneridae</taxon>
        <taxon>Pentapetalae</taxon>
        <taxon>rosids</taxon>
        <taxon>malvids</taxon>
        <taxon>Malvales</taxon>
        <taxon>Dipterocarpaceae</taxon>
        <taxon>Rubroshorea</taxon>
    </lineage>
</organism>
<proteinExistence type="predicted"/>
<keyword evidence="2" id="KW-1185">Reference proteome</keyword>
<accession>A0AAV5M5N2</accession>
<sequence length="70" mass="7228">MAGVTVVGTVEVVVMIMAIVGLQGTHPIEGMIILQDTLPMLEDQGGSAHILLIPVALGDDAVVSLFMVSL</sequence>
<reference evidence="1 2" key="1">
    <citation type="journal article" date="2021" name="Commun. Biol.">
        <title>The genome of Shorea leprosula (Dipterocarpaceae) highlights the ecological relevance of drought in aseasonal tropical rainforests.</title>
        <authorList>
            <person name="Ng K.K.S."/>
            <person name="Kobayashi M.J."/>
            <person name="Fawcett J.A."/>
            <person name="Hatakeyama M."/>
            <person name="Paape T."/>
            <person name="Ng C.H."/>
            <person name="Ang C.C."/>
            <person name="Tnah L.H."/>
            <person name="Lee C.T."/>
            <person name="Nishiyama T."/>
            <person name="Sese J."/>
            <person name="O'Brien M.J."/>
            <person name="Copetti D."/>
            <person name="Mohd Noor M.I."/>
            <person name="Ong R.C."/>
            <person name="Putra M."/>
            <person name="Sireger I.Z."/>
            <person name="Indrioko S."/>
            <person name="Kosugi Y."/>
            <person name="Izuno A."/>
            <person name="Isagi Y."/>
            <person name="Lee S.L."/>
            <person name="Shimizu K.K."/>
        </authorList>
    </citation>
    <scope>NUCLEOTIDE SEQUENCE [LARGE SCALE GENOMIC DNA]</scope>
    <source>
        <strain evidence="1">214</strain>
    </source>
</reference>